<accession>A0A0E9LYA3</accession>
<name>A0A0E9LYA3_9BACT</name>
<keyword evidence="6" id="KW-1185">Reference proteome</keyword>
<sequence length="144" mass="16153">MKPNLTQNKKWIFLLPLMAVLVFFASDAKAQDFVYQPINPAFGGSYLNYSWLLNSAQVQNTHEEKTPERATTDPLADFEGSLNRQILSQLSRNLMRNYFSEGFSEGQYNVGSYEIEVSPGANGLEVVILDTSTGDKTVVTVPYF</sequence>
<keyword evidence="3 4" id="KW-0732">Signal</keyword>
<evidence type="ECO:0000256" key="3">
    <source>
        <dbReference type="ARBA" id="ARBA00022729"/>
    </source>
</evidence>
<evidence type="ECO:0000256" key="2">
    <source>
        <dbReference type="ARBA" id="ARBA00014031"/>
    </source>
</evidence>
<dbReference type="AlphaFoldDB" id="A0A0E9LYA3"/>
<evidence type="ECO:0000256" key="1">
    <source>
        <dbReference type="ARBA" id="ARBA00003989"/>
    </source>
</evidence>
<gene>
    <name evidence="5" type="ORF">JCM15548_12358</name>
</gene>
<evidence type="ECO:0000313" key="6">
    <source>
        <dbReference type="Proteomes" id="UP000032900"/>
    </source>
</evidence>
<dbReference type="Pfam" id="PF10614">
    <property type="entry name" value="CsgF"/>
    <property type="match status" value="1"/>
</dbReference>
<dbReference type="STRING" id="1236989.JCM15548_12358"/>
<evidence type="ECO:0000313" key="5">
    <source>
        <dbReference type="EMBL" id="GAO30106.1"/>
    </source>
</evidence>
<comment type="function">
    <text evidence="1">May be involved in the biogenesis of curli organelles.</text>
</comment>
<dbReference type="RefSeq" id="WP_227625666.1">
    <property type="nucleotide sequence ID" value="NZ_BAZW01000018.1"/>
</dbReference>
<dbReference type="Proteomes" id="UP000032900">
    <property type="component" value="Unassembled WGS sequence"/>
</dbReference>
<feature type="signal peptide" evidence="4">
    <location>
        <begin position="1"/>
        <end position="30"/>
    </location>
</feature>
<dbReference type="InterPro" id="IPR018893">
    <property type="entry name" value="T8SS_CsgF"/>
</dbReference>
<comment type="caution">
    <text evidence="5">The sequence shown here is derived from an EMBL/GenBank/DDBJ whole genome shotgun (WGS) entry which is preliminary data.</text>
</comment>
<dbReference type="EMBL" id="BAZW01000018">
    <property type="protein sequence ID" value="GAO30106.1"/>
    <property type="molecule type" value="Genomic_DNA"/>
</dbReference>
<protein>
    <recommendedName>
        <fullName evidence="2">Curli production assembly/transport component CsgF</fullName>
    </recommendedName>
</protein>
<feature type="chain" id="PRO_5002428728" description="Curli production assembly/transport component CsgF" evidence="4">
    <location>
        <begin position="31"/>
        <end position="144"/>
    </location>
</feature>
<proteinExistence type="predicted"/>
<evidence type="ECO:0000256" key="4">
    <source>
        <dbReference type="SAM" id="SignalP"/>
    </source>
</evidence>
<organism evidence="5 6">
    <name type="scientific">Geofilum rubicundum JCM 15548</name>
    <dbReference type="NCBI Taxonomy" id="1236989"/>
    <lineage>
        <taxon>Bacteria</taxon>
        <taxon>Pseudomonadati</taxon>
        <taxon>Bacteroidota</taxon>
        <taxon>Bacteroidia</taxon>
        <taxon>Marinilabiliales</taxon>
        <taxon>Marinilabiliaceae</taxon>
        <taxon>Geofilum</taxon>
    </lineage>
</organism>
<reference evidence="5 6" key="1">
    <citation type="journal article" date="2015" name="Microbes Environ.">
        <title>Distribution and evolution of nitrogen fixation genes in the phylum bacteroidetes.</title>
        <authorList>
            <person name="Inoue J."/>
            <person name="Oshima K."/>
            <person name="Suda W."/>
            <person name="Sakamoto M."/>
            <person name="Iino T."/>
            <person name="Noda S."/>
            <person name="Hongoh Y."/>
            <person name="Hattori M."/>
            <person name="Ohkuma M."/>
        </authorList>
    </citation>
    <scope>NUCLEOTIDE SEQUENCE [LARGE SCALE GENOMIC DNA]</scope>
    <source>
        <strain evidence="5">JCM 15548</strain>
    </source>
</reference>